<dbReference type="AlphaFoldDB" id="A0A0C9VHW8"/>
<organism evidence="1 2">
    <name type="scientific">Sphaerobolus stellatus (strain SS14)</name>
    <dbReference type="NCBI Taxonomy" id="990650"/>
    <lineage>
        <taxon>Eukaryota</taxon>
        <taxon>Fungi</taxon>
        <taxon>Dikarya</taxon>
        <taxon>Basidiomycota</taxon>
        <taxon>Agaricomycotina</taxon>
        <taxon>Agaricomycetes</taxon>
        <taxon>Phallomycetidae</taxon>
        <taxon>Geastrales</taxon>
        <taxon>Sphaerobolaceae</taxon>
        <taxon>Sphaerobolus</taxon>
    </lineage>
</organism>
<evidence type="ECO:0000313" key="2">
    <source>
        <dbReference type="Proteomes" id="UP000054279"/>
    </source>
</evidence>
<dbReference type="EMBL" id="KN837105">
    <property type="protein sequence ID" value="KIJ46896.1"/>
    <property type="molecule type" value="Genomic_DNA"/>
</dbReference>
<accession>A0A0C9VHW8</accession>
<name>A0A0C9VHW8_SPHS4</name>
<evidence type="ECO:0000313" key="1">
    <source>
        <dbReference type="EMBL" id="KIJ46896.1"/>
    </source>
</evidence>
<dbReference type="SUPFAM" id="SSF51905">
    <property type="entry name" value="FAD/NAD(P)-binding domain"/>
    <property type="match status" value="1"/>
</dbReference>
<sequence length="149" mass="16244">MLEGLLNAGLNVNEGPEGVGQFFLVFQRLGGYWADNGTADLIIQGKVKIKQGTEPAAFTSNGLTFKDGSTLDADVVIFATGYEPIKNTVHEIFGEDIANAVTPVWGLDEEGESIRAYKPSGHPGLWWAIGEFMSSRYYSKSLVYCTLFV</sequence>
<protein>
    <recommendedName>
        <fullName evidence="3">L-ornithine N(5)-oxygenase</fullName>
    </recommendedName>
</protein>
<proteinExistence type="predicted"/>
<dbReference type="InterPro" id="IPR036188">
    <property type="entry name" value="FAD/NAD-bd_sf"/>
</dbReference>
<dbReference type="HOGENOM" id="CLU_015676_0_0_1"/>
<evidence type="ECO:0008006" key="3">
    <source>
        <dbReference type="Google" id="ProtNLM"/>
    </source>
</evidence>
<dbReference type="Gene3D" id="3.50.50.60">
    <property type="entry name" value="FAD/NAD(P)-binding domain"/>
    <property type="match status" value="1"/>
</dbReference>
<gene>
    <name evidence="1" type="ORF">M422DRAFT_249636</name>
</gene>
<dbReference type="OrthoDB" id="2790434at2759"/>
<reference evidence="1 2" key="1">
    <citation type="submission" date="2014-06" db="EMBL/GenBank/DDBJ databases">
        <title>Evolutionary Origins and Diversification of the Mycorrhizal Mutualists.</title>
        <authorList>
            <consortium name="DOE Joint Genome Institute"/>
            <consortium name="Mycorrhizal Genomics Consortium"/>
            <person name="Kohler A."/>
            <person name="Kuo A."/>
            <person name="Nagy L.G."/>
            <person name="Floudas D."/>
            <person name="Copeland A."/>
            <person name="Barry K.W."/>
            <person name="Cichocki N."/>
            <person name="Veneault-Fourrey C."/>
            <person name="LaButti K."/>
            <person name="Lindquist E.A."/>
            <person name="Lipzen A."/>
            <person name="Lundell T."/>
            <person name="Morin E."/>
            <person name="Murat C."/>
            <person name="Riley R."/>
            <person name="Ohm R."/>
            <person name="Sun H."/>
            <person name="Tunlid A."/>
            <person name="Henrissat B."/>
            <person name="Grigoriev I.V."/>
            <person name="Hibbett D.S."/>
            <person name="Martin F."/>
        </authorList>
    </citation>
    <scope>NUCLEOTIDE SEQUENCE [LARGE SCALE GENOMIC DNA]</scope>
    <source>
        <strain evidence="1 2">SS14</strain>
    </source>
</reference>
<keyword evidence="2" id="KW-1185">Reference proteome</keyword>
<dbReference type="Proteomes" id="UP000054279">
    <property type="component" value="Unassembled WGS sequence"/>
</dbReference>